<dbReference type="InterPro" id="IPR050229">
    <property type="entry name" value="GlpE_sulfurtransferase"/>
</dbReference>
<feature type="domain" description="Rhodanese" evidence="2">
    <location>
        <begin position="347"/>
        <end position="436"/>
    </location>
</feature>
<feature type="chain" id="PRO_5005568852" evidence="1">
    <location>
        <begin position="27"/>
        <end position="740"/>
    </location>
</feature>
<proteinExistence type="predicted"/>
<dbReference type="Gene3D" id="3.40.250.10">
    <property type="entry name" value="Rhodanese-like domain"/>
    <property type="match status" value="4"/>
</dbReference>
<organism evidence="3 4">
    <name type="scientific">Thermincola ferriacetica</name>
    <dbReference type="NCBI Taxonomy" id="281456"/>
    <lineage>
        <taxon>Bacteria</taxon>
        <taxon>Bacillati</taxon>
        <taxon>Bacillota</taxon>
        <taxon>Clostridia</taxon>
        <taxon>Eubacteriales</taxon>
        <taxon>Thermincolaceae</taxon>
        <taxon>Thermincola</taxon>
    </lineage>
</organism>
<dbReference type="PANTHER" id="PTHR43031">
    <property type="entry name" value="FAD-DEPENDENT OXIDOREDUCTASE"/>
    <property type="match status" value="1"/>
</dbReference>
<feature type="domain" description="Rhodanese" evidence="2">
    <location>
        <begin position="482"/>
        <end position="567"/>
    </location>
</feature>
<gene>
    <name evidence="3" type="ORF">Tfer_2224</name>
</gene>
<dbReference type="InterPro" id="IPR012854">
    <property type="entry name" value="Cu_amine_oxidase-like_N"/>
</dbReference>
<dbReference type="InterPro" id="IPR001307">
    <property type="entry name" value="Thiosulphate_STrfase_CS"/>
</dbReference>
<dbReference type="InterPro" id="IPR036582">
    <property type="entry name" value="Mao_N_sf"/>
</dbReference>
<dbReference type="RefSeq" id="WP_052218383.1">
    <property type="nucleotide sequence ID" value="NZ_LGTE01000016.1"/>
</dbReference>
<dbReference type="EMBL" id="LGTE01000016">
    <property type="protein sequence ID" value="KNZ69120.1"/>
    <property type="molecule type" value="Genomic_DNA"/>
</dbReference>
<keyword evidence="4" id="KW-1185">Reference proteome</keyword>
<feature type="domain" description="Rhodanese" evidence="2">
    <location>
        <begin position="192"/>
        <end position="281"/>
    </location>
</feature>
<dbReference type="AlphaFoldDB" id="A0A0L6W0R0"/>
<reference evidence="4" key="1">
    <citation type="submission" date="2015-07" db="EMBL/GenBank/DDBJ databases">
        <title>Complete Genome of Thermincola ferriacetica strain Z-0001T.</title>
        <authorList>
            <person name="Lusk B."/>
            <person name="Badalamenti J.P."/>
            <person name="Parameswaran P."/>
            <person name="Bond D.R."/>
            <person name="Torres C.I."/>
        </authorList>
    </citation>
    <scope>NUCLEOTIDE SEQUENCE [LARGE SCALE GENOMIC DNA]</scope>
    <source>
        <strain evidence="4">Z-0001</strain>
    </source>
</reference>
<dbReference type="SMART" id="SM00450">
    <property type="entry name" value="RHOD"/>
    <property type="match status" value="4"/>
</dbReference>
<accession>A0A0L6W0R0</accession>
<dbReference type="CDD" id="cd00158">
    <property type="entry name" value="RHOD"/>
    <property type="match status" value="4"/>
</dbReference>
<name>A0A0L6W0R0_9FIRM</name>
<dbReference type="SUPFAM" id="SSF55383">
    <property type="entry name" value="Copper amine oxidase, domain N"/>
    <property type="match status" value="1"/>
</dbReference>
<dbReference type="PROSITE" id="PS00380">
    <property type="entry name" value="RHODANESE_1"/>
    <property type="match status" value="4"/>
</dbReference>
<dbReference type="PANTHER" id="PTHR43031:SF16">
    <property type="entry name" value="OXIDOREDUCTASE"/>
    <property type="match status" value="1"/>
</dbReference>
<evidence type="ECO:0000259" key="2">
    <source>
        <dbReference type="PROSITE" id="PS50206"/>
    </source>
</evidence>
<dbReference type="InterPro" id="IPR036873">
    <property type="entry name" value="Rhodanese-like_dom_sf"/>
</dbReference>
<feature type="signal peptide" evidence="1">
    <location>
        <begin position="1"/>
        <end position="26"/>
    </location>
</feature>
<evidence type="ECO:0000313" key="3">
    <source>
        <dbReference type="EMBL" id="KNZ69120.1"/>
    </source>
</evidence>
<keyword evidence="1" id="KW-0732">Signal</keyword>
<feature type="domain" description="Rhodanese" evidence="2">
    <location>
        <begin position="633"/>
        <end position="718"/>
    </location>
</feature>
<dbReference type="SUPFAM" id="SSF52821">
    <property type="entry name" value="Rhodanese/Cell cycle control phosphatase"/>
    <property type="match status" value="4"/>
</dbReference>
<dbReference type="GO" id="GO:0004792">
    <property type="term" value="F:thiosulfate-cyanide sulfurtransferase activity"/>
    <property type="evidence" value="ECO:0007669"/>
    <property type="project" value="InterPro"/>
</dbReference>
<dbReference type="Proteomes" id="UP000037175">
    <property type="component" value="Unassembled WGS sequence"/>
</dbReference>
<evidence type="ECO:0000313" key="4">
    <source>
        <dbReference type="Proteomes" id="UP000037175"/>
    </source>
</evidence>
<dbReference type="PROSITE" id="PS50206">
    <property type="entry name" value="RHODANESE_3"/>
    <property type="match status" value="4"/>
</dbReference>
<protein>
    <submittedName>
        <fullName evidence="3">Copper amine oxidase domain-containing protein</fullName>
    </submittedName>
</protein>
<dbReference type="Gene3D" id="3.30.457.10">
    <property type="entry name" value="Copper amine oxidase-like, N-terminal domain"/>
    <property type="match status" value="1"/>
</dbReference>
<dbReference type="InterPro" id="IPR001763">
    <property type="entry name" value="Rhodanese-like_dom"/>
</dbReference>
<evidence type="ECO:0000256" key="1">
    <source>
        <dbReference type="SAM" id="SignalP"/>
    </source>
</evidence>
<sequence length="740" mass="79419" precursor="true">MKKRYSAIFLALTLVLCLTLAAPAFAETKTMVLKIGDPKFTVGNAAQEVDPGRGTKPVIVKGRTLVPIRAIVETMGGTVEWAAAEQKVTVKVLDKTVELWIGKTATIVNGASKNTDVAPQIINGRTMLPARFVAENLGATVSWDPATQSIPITFDRPTDFALIAKAADKALNAETFAATINPETLYDAIKKGDKSYFLLSIQSREDYAKGHVPGAINIPFKEIAKKENLAKLPKDKKIVVICYTGHTASYTAMFLNQLGYNATVLKYGTEGWNDKTAGMGTVALYPGSKGYEVETTPVAATTNELPATKTSTSSVDDIIINATDTFLNSGKAATISPEALYDAIKKGDKSYFLLSIQSAEDYAKGHVPGAINIPFKAIAKEENLKKLPKDKKIVVICYTGHTASYTAMLLNQLGYDATVLKYGTAGWNDKTAGLGTVKPYPGSKGYEVNTSNDFAVIAAAADKFLNAANFVATVNPEDVKANPNKYFLLSIQSAEDYAKGHVPGAINIPFKQIAKKENLAKLPKNKKIVVICYTGHTASYTAMFLNQLGYDATVLKFGTMGWNDKTAGMGAVKPYAGSKGYEVETKAVAATVNELPKVITGYEAQEDIIIAATNAFLNSGKPATVNPEDVKADPSKYFLLSIQSPEDYAKGHVPGAINIGFKAIAKEENLKKLPKDKKIVVICYTGHTASYTAMLLNQLGYDATVLKFGTMGWNDKTAGMGAVKPYAGSKGYEVKQGVNP</sequence>
<comment type="caution">
    <text evidence="3">The sequence shown here is derived from an EMBL/GenBank/DDBJ whole genome shotgun (WGS) entry which is preliminary data.</text>
</comment>
<dbReference type="Pfam" id="PF00581">
    <property type="entry name" value="Rhodanese"/>
    <property type="match status" value="4"/>
</dbReference>
<dbReference type="Pfam" id="PF07833">
    <property type="entry name" value="Cu_amine_oxidN1"/>
    <property type="match status" value="1"/>
</dbReference>